<reference evidence="3" key="2">
    <citation type="submission" date="2013-10" db="EMBL/GenBank/DDBJ databases">
        <authorList>
            <person name="Aslett M."/>
        </authorList>
    </citation>
    <scope>NUCLEOTIDE SEQUENCE [LARGE SCALE GENOMIC DNA]</scope>
    <source>
        <strain evidence="3">Weybridge</strain>
    </source>
</reference>
<protein>
    <submittedName>
        <fullName evidence="3">SAG family member</fullName>
    </submittedName>
</protein>
<feature type="compositionally biased region" description="Polar residues" evidence="1">
    <location>
        <begin position="166"/>
        <end position="180"/>
    </location>
</feature>
<evidence type="ECO:0000256" key="2">
    <source>
        <dbReference type="SAM" id="SignalP"/>
    </source>
</evidence>
<sequence length="321" mass="32843">MRRFCFAVLAGTAAAVPPLFTEVSAANNAFSAVDCSEQMNKAREPMGFPKFTVLDTTTHADPENTVNTSKLCETIKGNEDPGVWITETDISVAAAIQSSTEGDCAAATKQWKGVLKAMGDSLPPAYTPGEGIYNNLDVVSLMSLYTPKEGVAVTCTVIQCPGKGSPTDNDQNDESTNGKDPNSTPQPPTSPPSDEGTGGATVGTGGNEAGSQTAGSGSPSGSGSQGEVGDKGKTRELKEEAKDLSKEKKDKLLTPITGSEVSAGEVVGVSPPAAPAAAAAEGAGGVRGGIRVRRLAEGDEGVTEDESFNALVCIFKPKTLT</sequence>
<feature type="chain" id="PRO_5013085026" evidence="2">
    <location>
        <begin position="16"/>
        <end position="321"/>
    </location>
</feature>
<proteinExistence type="predicted"/>
<dbReference type="AlphaFoldDB" id="U6MDB3"/>
<gene>
    <name evidence="3" type="ORF">EMWEY_00058430</name>
</gene>
<keyword evidence="4" id="KW-1185">Reference proteome</keyword>
<evidence type="ECO:0000313" key="3">
    <source>
        <dbReference type="EMBL" id="CDJ59650.1"/>
    </source>
</evidence>
<dbReference type="GeneID" id="25339829"/>
<organism evidence="3 4">
    <name type="scientific">Eimeria maxima</name>
    <name type="common">Coccidian parasite</name>
    <dbReference type="NCBI Taxonomy" id="5804"/>
    <lineage>
        <taxon>Eukaryota</taxon>
        <taxon>Sar</taxon>
        <taxon>Alveolata</taxon>
        <taxon>Apicomplexa</taxon>
        <taxon>Conoidasida</taxon>
        <taxon>Coccidia</taxon>
        <taxon>Eucoccidiorida</taxon>
        <taxon>Eimeriorina</taxon>
        <taxon>Eimeriidae</taxon>
        <taxon>Eimeria</taxon>
    </lineage>
</organism>
<accession>U6MDB3</accession>
<dbReference type="RefSeq" id="XP_013336297.1">
    <property type="nucleotide sequence ID" value="XM_013480843.1"/>
</dbReference>
<dbReference type="InterPro" id="IPR021288">
    <property type="entry name" value="Surface_antigen"/>
</dbReference>
<feature type="region of interest" description="Disordered" evidence="1">
    <location>
        <begin position="161"/>
        <end position="256"/>
    </location>
</feature>
<dbReference type="EMBL" id="HG720656">
    <property type="protein sequence ID" value="CDJ59650.1"/>
    <property type="molecule type" value="Genomic_DNA"/>
</dbReference>
<evidence type="ECO:0000313" key="4">
    <source>
        <dbReference type="Proteomes" id="UP000030763"/>
    </source>
</evidence>
<feature type="compositionally biased region" description="Gly residues" evidence="1">
    <location>
        <begin position="196"/>
        <end position="208"/>
    </location>
</feature>
<feature type="compositionally biased region" description="Basic and acidic residues" evidence="1">
    <location>
        <begin position="228"/>
        <end position="252"/>
    </location>
</feature>
<dbReference type="Pfam" id="PF11054">
    <property type="entry name" value="Surface_antigen"/>
    <property type="match status" value="1"/>
</dbReference>
<keyword evidence="2" id="KW-0732">Signal</keyword>
<evidence type="ECO:0000256" key="1">
    <source>
        <dbReference type="SAM" id="MobiDB-lite"/>
    </source>
</evidence>
<dbReference type="Proteomes" id="UP000030763">
    <property type="component" value="Unassembled WGS sequence"/>
</dbReference>
<reference evidence="3" key="1">
    <citation type="submission" date="2013-10" db="EMBL/GenBank/DDBJ databases">
        <title>Genomic analysis of the causative agents of coccidiosis in chickens.</title>
        <authorList>
            <person name="Reid A.J."/>
            <person name="Blake D."/>
            <person name="Billington K."/>
            <person name="Browne H."/>
            <person name="Dunn M."/>
            <person name="Hung S."/>
            <person name="Kawahara F."/>
            <person name="Miranda-Saavedra D."/>
            <person name="Mourier T."/>
            <person name="Nagra H."/>
            <person name="Otto T.D."/>
            <person name="Rawlings N."/>
            <person name="Sanchez A."/>
            <person name="Sanders M."/>
            <person name="Subramaniam C."/>
            <person name="Tay Y."/>
            <person name="Dear P."/>
            <person name="Doerig C."/>
            <person name="Gruber A."/>
            <person name="Parkinson J."/>
            <person name="Shirley M."/>
            <person name="Wan K.L."/>
            <person name="Berriman M."/>
            <person name="Tomley F."/>
            <person name="Pain A."/>
        </authorList>
    </citation>
    <scope>NUCLEOTIDE SEQUENCE [LARGE SCALE GENOMIC DNA]</scope>
    <source>
        <strain evidence="3">Weybridge</strain>
    </source>
</reference>
<name>U6MDB3_EIMMA</name>
<feature type="signal peptide" evidence="2">
    <location>
        <begin position="1"/>
        <end position="15"/>
    </location>
</feature>
<feature type="non-terminal residue" evidence="3">
    <location>
        <position position="321"/>
    </location>
</feature>
<dbReference type="VEuPathDB" id="ToxoDB:EMWEY_00058430"/>